<sequence>MEEPRGVKWRDTYGVGDGSSASAPPSSAPSALRRGSAIDADADWFTHDMHVPSSVRLNHLFEAGGSNASSSGWSELDLEVERLAQ</sequence>
<dbReference type="GeneID" id="25726874"/>
<proteinExistence type="predicted"/>
<feature type="region of interest" description="Disordered" evidence="1">
    <location>
        <begin position="1"/>
        <end position="34"/>
    </location>
</feature>
<feature type="compositionally biased region" description="Basic and acidic residues" evidence="1">
    <location>
        <begin position="1"/>
        <end position="11"/>
    </location>
</feature>
<feature type="compositionally biased region" description="Low complexity" evidence="1">
    <location>
        <begin position="19"/>
        <end position="31"/>
    </location>
</feature>
<keyword evidence="3" id="KW-1185">Reference proteome</keyword>
<protein>
    <submittedName>
        <fullName evidence="2">Uncharacterized protein</fullName>
    </submittedName>
</protein>
<dbReference type="AlphaFoldDB" id="A0A0D2MXK3"/>
<dbReference type="EMBL" id="KK100284">
    <property type="protein sequence ID" value="KIZ07205.1"/>
    <property type="molecule type" value="Genomic_DNA"/>
</dbReference>
<dbReference type="KEGG" id="mng:MNEG_0756"/>
<gene>
    <name evidence="2" type="ORF">MNEG_0756</name>
</gene>
<reference evidence="2 3" key="1">
    <citation type="journal article" date="2013" name="BMC Genomics">
        <title>Reconstruction of the lipid metabolism for the microalga Monoraphidium neglectum from its genome sequence reveals characteristics suitable for biofuel production.</title>
        <authorList>
            <person name="Bogen C."/>
            <person name="Al-Dilaimi A."/>
            <person name="Albersmeier A."/>
            <person name="Wichmann J."/>
            <person name="Grundmann M."/>
            <person name="Rupp O."/>
            <person name="Lauersen K.J."/>
            <person name="Blifernez-Klassen O."/>
            <person name="Kalinowski J."/>
            <person name="Goesmann A."/>
            <person name="Mussgnug J.H."/>
            <person name="Kruse O."/>
        </authorList>
    </citation>
    <scope>NUCLEOTIDE SEQUENCE [LARGE SCALE GENOMIC DNA]</scope>
    <source>
        <strain evidence="2 3">SAG 48.87</strain>
    </source>
</reference>
<feature type="non-terminal residue" evidence="2">
    <location>
        <position position="85"/>
    </location>
</feature>
<evidence type="ECO:0000313" key="3">
    <source>
        <dbReference type="Proteomes" id="UP000054498"/>
    </source>
</evidence>
<dbReference type="Proteomes" id="UP000054498">
    <property type="component" value="Unassembled WGS sequence"/>
</dbReference>
<evidence type="ECO:0000256" key="1">
    <source>
        <dbReference type="SAM" id="MobiDB-lite"/>
    </source>
</evidence>
<organism evidence="2 3">
    <name type="scientific">Monoraphidium neglectum</name>
    <dbReference type="NCBI Taxonomy" id="145388"/>
    <lineage>
        <taxon>Eukaryota</taxon>
        <taxon>Viridiplantae</taxon>
        <taxon>Chlorophyta</taxon>
        <taxon>core chlorophytes</taxon>
        <taxon>Chlorophyceae</taxon>
        <taxon>CS clade</taxon>
        <taxon>Sphaeropleales</taxon>
        <taxon>Selenastraceae</taxon>
        <taxon>Monoraphidium</taxon>
    </lineage>
</organism>
<evidence type="ECO:0000313" key="2">
    <source>
        <dbReference type="EMBL" id="KIZ07205.1"/>
    </source>
</evidence>
<dbReference type="RefSeq" id="XP_013906224.1">
    <property type="nucleotide sequence ID" value="XM_014050770.1"/>
</dbReference>
<accession>A0A0D2MXK3</accession>
<name>A0A0D2MXK3_9CHLO</name>